<keyword evidence="10" id="KW-1185">Reference proteome</keyword>
<feature type="transmembrane region" description="Helical" evidence="7">
    <location>
        <begin position="151"/>
        <end position="167"/>
    </location>
</feature>
<dbReference type="EMBL" id="QJKJ01016379">
    <property type="protein sequence ID" value="RDX61064.1"/>
    <property type="molecule type" value="Genomic_DNA"/>
</dbReference>
<evidence type="ECO:0000313" key="10">
    <source>
        <dbReference type="Proteomes" id="UP000257109"/>
    </source>
</evidence>
<feature type="transmembrane region" description="Helical" evidence="7">
    <location>
        <begin position="298"/>
        <end position="325"/>
    </location>
</feature>
<feature type="transmembrane region" description="Helical" evidence="7">
    <location>
        <begin position="92"/>
        <end position="118"/>
    </location>
</feature>
<dbReference type="Proteomes" id="UP000257109">
    <property type="component" value="Unassembled WGS sequence"/>
</dbReference>
<dbReference type="STRING" id="157652.A0A371E4W3"/>
<evidence type="ECO:0000256" key="5">
    <source>
        <dbReference type="ARBA" id="ARBA00022989"/>
    </source>
</evidence>
<keyword evidence="6 7" id="KW-0472">Membrane</keyword>
<evidence type="ECO:0000259" key="8">
    <source>
        <dbReference type="Pfam" id="PF01490"/>
    </source>
</evidence>
<name>A0A371E4W3_MUCPR</name>
<dbReference type="PANTHER" id="PTHR22950">
    <property type="entry name" value="AMINO ACID TRANSPORTER"/>
    <property type="match status" value="1"/>
</dbReference>
<keyword evidence="3 7" id="KW-0812">Transmembrane</keyword>
<dbReference type="AlphaFoldDB" id="A0A371E4W3"/>
<dbReference type="Pfam" id="PF01490">
    <property type="entry name" value="Aa_trans"/>
    <property type="match status" value="1"/>
</dbReference>
<evidence type="ECO:0000313" key="9">
    <source>
        <dbReference type="EMBL" id="RDX61064.1"/>
    </source>
</evidence>
<dbReference type="OrthoDB" id="28208at2759"/>
<dbReference type="GO" id="GO:0031090">
    <property type="term" value="C:organelle membrane"/>
    <property type="evidence" value="ECO:0007669"/>
    <property type="project" value="UniProtKB-ARBA"/>
</dbReference>
<evidence type="ECO:0000256" key="1">
    <source>
        <dbReference type="ARBA" id="ARBA00004141"/>
    </source>
</evidence>
<protein>
    <submittedName>
        <fullName evidence="9">Amino acid transporter AVT6C</fullName>
    </submittedName>
</protein>
<feature type="non-terminal residue" evidence="9">
    <location>
        <position position="484"/>
    </location>
</feature>
<evidence type="ECO:0000256" key="2">
    <source>
        <dbReference type="ARBA" id="ARBA00022448"/>
    </source>
</evidence>
<keyword evidence="5 7" id="KW-1133">Transmembrane helix</keyword>
<comment type="caution">
    <text evidence="9">The sequence shown here is derived from an EMBL/GenBank/DDBJ whole genome shotgun (WGS) entry which is preliminary data.</text>
</comment>
<keyword evidence="2" id="KW-0813">Transport</keyword>
<proteinExistence type="predicted"/>
<reference evidence="9" key="1">
    <citation type="submission" date="2018-05" db="EMBL/GenBank/DDBJ databases">
        <title>Draft genome of Mucuna pruriens seed.</title>
        <authorList>
            <person name="Nnadi N.E."/>
            <person name="Vos R."/>
            <person name="Hasami M.H."/>
            <person name="Devisetty U.K."/>
            <person name="Aguiy J.C."/>
        </authorList>
    </citation>
    <scope>NUCLEOTIDE SEQUENCE [LARGE SCALE GENOMIC DNA]</scope>
    <source>
        <strain evidence="9">JCA_2017</strain>
    </source>
</reference>
<comment type="subcellular location">
    <subcellularLocation>
        <location evidence="1">Membrane</location>
        <topology evidence="1">Multi-pass membrane protein</topology>
    </subcellularLocation>
</comment>
<feature type="transmembrane region" description="Helical" evidence="7">
    <location>
        <begin position="258"/>
        <end position="278"/>
    </location>
</feature>
<dbReference type="PANTHER" id="PTHR22950:SF323">
    <property type="entry name" value="AMINO ACID TRANSPORTER AVT6C"/>
    <property type="match status" value="1"/>
</dbReference>
<feature type="transmembrane region" description="Helical" evidence="7">
    <location>
        <begin position="371"/>
        <end position="394"/>
    </location>
</feature>
<dbReference type="InterPro" id="IPR013057">
    <property type="entry name" value="AA_transpt_TM"/>
</dbReference>
<feature type="transmembrane region" description="Helical" evidence="7">
    <location>
        <begin position="406"/>
        <end position="424"/>
    </location>
</feature>
<evidence type="ECO:0000256" key="3">
    <source>
        <dbReference type="ARBA" id="ARBA00022692"/>
    </source>
</evidence>
<keyword evidence="4" id="KW-0029">Amino-acid transport</keyword>
<feature type="transmembrane region" description="Helical" evidence="7">
    <location>
        <begin position="179"/>
        <end position="199"/>
    </location>
</feature>
<feature type="transmembrane region" description="Helical" evidence="7">
    <location>
        <begin position="219"/>
        <end position="237"/>
    </location>
</feature>
<sequence>MSPIPGARVPLLPGSEGVPPATVSGAVFNVATSIIGAGIMSLPATLKVLGVIPALMLILVIAFLAELSVEFLMRFTRAGQTTTYAGVMREAFGPLGGIAAQVAVVITNLGCLIMYLIITADVFCGNQVEGEVNLGILQQWFGVHWWNSREFTLFVVLVLILLPLVLYRRVESLKFSSAIATLLALAFVAICSVLAVVAIVEGKTQSPRLFPRLDHHTSFFDLFTAVPVIVTAYTFHFNVHPIGFELAKPSEMATAVRIALLLCAVIYFSIGLFGYLLFGDSTQSDILVNFDQNAGSAIGSLLNVLVRLSYAFHVMLAFPILNFALRTNIDEFFFPKKPLLATDSKRFLGLTLVLLAFSYIAAIAVPDIWYIFQFMGSTSAVCLAFVFPGAIVLRDSYGISTRRDKIIALVMVMLAVITRLVNMAPNKLKAADKFVDIGGHEHIKPWFHVKRVGSLNPKYQILLLQAFPSMNHPTMPQCYQINLQ</sequence>
<evidence type="ECO:0000256" key="6">
    <source>
        <dbReference type="ARBA" id="ARBA00023136"/>
    </source>
</evidence>
<evidence type="ECO:0000256" key="7">
    <source>
        <dbReference type="SAM" id="Phobius"/>
    </source>
</evidence>
<feature type="non-terminal residue" evidence="9">
    <location>
        <position position="1"/>
    </location>
</feature>
<feature type="domain" description="Amino acid transporter transmembrane" evidence="8">
    <location>
        <begin position="21"/>
        <end position="394"/>
    </location>
</feature>
<gene>
    <name evidence="9" type="primary">AVT6C</name>
    <name evidence="9" type="ORF">CR513_60741</name>
</gene>
<feature type="transmembrane region" description="Helical" evidence="7">
    <location>
        <begin position="48"/>
        <end position="72"/>
    </location>
</feature>
<feature type="transmembrane region" description="Helical" evidence="7">
    <location>
        <begin position="346"/>
        <end position="365"/>
    </location>
</feature>
<organism evidence="9 10">
    <name type="scientific">Mucuna pruriens</name>
    <name type="common">Velvet bean</name>
    <name type="synonym">Dolichos pruriens</name>
    <dbReference type="NCBI Taxonomy" id="157652"/>
    <lineage>
        <taxon>Eukaryota</taxon>
        <taxon>Viridiplantae</taxon>
        <taxon>Streptophyta</taxon>
        <taxon>Embryophyta</taxon>
        <taxon>Tracheophyta</taxon>
        <taxon>Spermatophyta</taxon>
        <taxon>Magnoliopsida</taxon>
        <taxon>eudicotyledons</taxon>
        <taxon>Gunneridae</taxon>
        <taxon>Pentapetalae</taxon>
        <taxon>rosids</taxon>
        <taxon>fabids</taxon>
        <taxon>Fabales</taxon>
        <taxon>Fabaceae</taxon>
        <taxon>Papilionoideae</taxon>
        <taxon>50 kb inversion clade</taxon>
        <taxon>NPAAA clade</taxon>
        <taxon>indigoferoid/millettioid clade</taxon>
        <taxon>Phaseoleae</taxon>
        <taxon>Mucuna</taxon>
    </lineage>
</organism>
<evidence type="ECO:0000256" key="4">
    <source>
        <dbReference type="ARBA" id="ARBA00022970"/>
    </source>
</evidence>
<accession>A0A371E4W3</accession>
<dbReference type="GO" id="GO:0015179">
    <property type="term" value="F:L-amino acid transmembrane transporter activity"/>
    <property type="evidence" value="ECO:0007669"/>
    <property type="project" value="TreeGrafter"/>
</dbReference>